<accession>A0A0B1RZ89</accession>
<evidence type="ECO:0000256" key="1">
    <source>
        <dbReference type="SAM" id="SignalP"/>
    </source>
</evidence>
<evidence type="ECO:0000313" key="3">
    <source>
        <dbReference type="Proteomes" id="UP000053660"/>
    </source>
</evidence>
<keyword evidence="1" id="KW-0732">Signal</keyword>
<feature type="chain" id="PRO_5012633220" description="SCP domain-containing protein" evidence="1">
    <location>
        <begin position="16"/>
        <end position="145"/>
    </location>
</feature>
<keyword evidence="3" id="KW-1185">Reference proteome</keyword>
<dbReference type="EMBL" id="KN611227">
    <property type="protein sequence ID" value="KHJ76971.1"/>
    <property type="molecule type" value="Genomic_DNA"/>
</dbReference>
<evidence type="ECO:0008006" key="4">
    <source>
        <dbReference type="Google" id="ProtNLM"/>
    </source>
</evidence>
<proteinExistence type="predicted"/>
<dbReference type="Proteomes" id="UP000053660">
    <property type="component" value="Unassembled WGS sequence"/>
</dbReference>
<feature type="signal peptide" evidence="1">
    <location>
        <begin position="1"/>
        <end position="15"/>
    </location>
</feature>
<gene>
    <name evidence="2" type="ORF">OESDEN_23409</name>
</gene>
<sequence>MLVTACFLLVGLALASSTYIRPITKEEHERKVIDCPGIDNEHRQDLYENARYANFDYSLEWDCNLEASAKKSWETGKKQDPEAFELRVESSYFQNNEITPQLYLQTYPWWHNREQVRGFKKFGCHLGVVGDERVHRKFVILCHFK</sequence>
<reference evidence="2 3" key="1">
    <citation type="submission" date="2014-03" db="EMBL/GenBank/DDBJ databases">
        <title>Draft genome of the hookworm Oesophagostomum dentatum.</title>
        <authorList>
            <person name="Mitreva M."/>
        </authorList>
    </citation>
    <scope>NUCLEOTIDE SEQUENCE [LARGE SCALE GENOMIC DNA]</scope>
    <source>
        <strain evidence="2 3">OD-Hann</strain>
    </source>
</reference>
<organism evidence="2 3">
    <name type="scientific">Oesophagostomum dentatum</name>
    <name type="common">Nodular worm</name>
    <dbReference type="NCBI Taxonomy" id="61180"/>
    <lineage>
        <taxon>Eukaryota</taxon>
        <taxon>Metazoa</taxon>
        <taxon>Ecdysozoa</taxon>
        <taxon>Nematoda</taxon>
        <taxon>Chromadorea</taxon>
        <taxon>Rhabditida</taxon>
        <taxon>Rhabditina</taxon>
        <taxon>Rhabditomorpha</taxon>
        <taxon>Strongyloidea</taxon>
        <taxon>Strongylidae</taxon>
        <taxon>Oesophagostomum</taxon>
    </lineage>
</organism>
<evidence type="ECO:0000313" key="2">
    <source>
        <dbReference type="EMBL" id="KHJ76971.1"/>
    </source>
</evidence>
<dbReference type="AlphaFoldDB" id="A0A0B1RZ89"/>
<name>A0A0B1RZ89_OESDE</name>
<protein>
    <recommendedName>
        <fullName evidence="4">SCP domain-containing protein</fullName>
    </recommendedName>
</protein>